<dbReference type="Pfam" id="PF17917">
    <property type="entry name" value="RT_RNaseH"/>
    <property type="match status" value="1"/>
</dbReference>
<keyword evidence="9" id="KW-1185">Reference proteome</keyword>
<dbReference type="InterPro" id="IPR041373">
    <property type="entry name" value="RT_RNaseH"/>
</dbReference>
<evidence type="ECO:0000313" key="8">
    <source>
        <dbReference type="EMBL" id="KAJ8884734.1"/>
    </source>
</evidence>
<dbReference type="PANTHER" id="PTHR37984">
    <property type="entry name" value="PROTEIN CBG26694"/>
    <property type="match status" value="1"/>
</dbReference>
<evidence type="ECO:0000259" key="7">
    <source>
        <dbReference type="Pfam" id="PF17917"/>
    </source>
</evidence>
<evidence type="ECO:0000256" key="6">
    <source>
        <dbReference type="ARBA" id="ARBA00022918"/>
    </source>
</evidence>
<dbReference type="EMBL" id="JARBHB010000004">
    <property type="protein sequence ID" value="KAJ8884734.1"/>
    <property type="molecule type" value="Genomic_DNA"/>
</dbReference>
<accession>A0ABQ9HK70</accession>
<keyword evidence="2" id="KW-0548">Nucleotidyltransferase</keyword>
<dbReference type="Proteomes" id="UP001159363">
    <property type="component" value="Chromosome X"/>
</dbReference>
<keyword evidence="1" id="KW-0808">Transferase</keyword>
<evidence type="ECO:0000256" key="3">
    <source>
        <dbReference type="ARBA" id="ARBA00022722"/>
    </source>
</evidence>
<sequence>MSSFTKYDNSRPETWAEHLERFQFWLDSKGQITDDHKRGLLIEMLDDHTTRDLKDWITTNTLRDCTYIELVNILNKNIVPPINPMVCYNTFINRRQLPGEKAVVYMSKLWRLASSCNFEGMTATIVLYQFVCGLRNADLQAKLFPEKELTAMKALEVVQLVECSEKNVIEVRNSCVEDVHKIHATSSSQVFSPPSFGSTFNKKVTCFICAELGHTAAKFGHVTKVCKQRDKSALQSANSNHGSVLHQVPVELRTWASQSLTRAMDSVNHAGPWASAIVPVLKRNSTLRLCADYKATVNRALSSGGCIYGTIDLKEVYTQIPVNGNTSHMLTVNIIQGLHSVTQLPFGIKSASSSFQRIIDGLLGPVKGFTLLHILGDAGSKVNADKCVWQSASIEFLGFRFDAEGIHPTTDKTAAITNAPSPCTKQKLQSLLGLISFYGRFFKDKATILEPLHRFQQVLAHYNPDLPLVVTADASPVGVSAVLAHIVPDAQPGKTREIPIAYAFRTLSATEPAYSQLDREAIAIIFPIEKFTPYLAFHRFTIITDHKPLLDIFAPDRPILLHLSPQMLRWTIILSSFDYELCHKPGTAVGNADCLSKLPQPTPGEDVFLEPAGAHLLEASDLCLLSL</sequence>
<evidence type="ECO:0000256" key="4">
    <source>
        <dbReference type="ARBA" id="ARBA00022759"/>
    </source>
</evidence>
<evidence type="ECO:0000256" key="1">
    <source>
        <dbReference type="ARBA" id="ARBA00022679"/>
    </source>
</evidence>
<dbReference type="PANTHER" id="PTHR37984:SF12">
    <property type="entry name" value="RIBONUCLEASE H"/>
    <property type="match status" value="1"/>
</dbReference>
<dbReference type="Gene3D" id="3.30.70.270">
    <property type="match status" value="1"/>
</dbReference>
<organism evidence="8 9">
    <name type="scientific">Dryococelus australis</name>
    <dbReference type="NCBI Taxonomy" id="614101"/>
    <lineage>
        <taxon>Eukaryota</taxon>
        <taxon>Metazoa</taxon>
        <taxon>Ecdysozoa</taxon>
        <taxon>Arthropoda</taxon>
        <taxon>Hexapoda</taxon>
        <taxon>Insecta</taxon>
        <taxon>Pterygota</taxon>
        <taxon>Neoptera</taxon>
        <taxon>Polyneoptera</taxon>
        <taxon>Phasmatodea</taxon>
        <taxon>Verophasmatodea</taxon>
        <taxon>Anareolatae</taxon>
        <taxon>Phasmatidae</taxon>
        <taxon>Eurycanthinae</taxon>
        <taxon>Dryococelus</taxon>
    </lineage>
</organism>
<keyword evidence="4" id="KW-0255">Endonuclease</keyword>
<evidence type="ECO:0000256" key="2">
    <source>
        <dbReference type="ARBA" id="ARBA00022695"/>
    </source>
</evidence>
<dbReference type="SUPFAM" id="SSF56672">
    <property type="entry name" value="DNA/RNA polymerases"/>
    <property type="match status" value="1"/>
</dbReference>
<feature type="domain" description="Reverse transcriptase RNase H-like" evidence="7">
    <location>
        <begin position="464"/>
        <end position="577"/>
    </location>
</feature>
<reference evidence="8 9" key="1">
    <citation type="submission" date="2023-02" db="EMBL/GenBank/DDBJ databases">
        <title>LHISI_Scaffold_Assembly.</title>
        <authorList>
            <person name="Stuart O.P."/>
            <person name="Cleave R."/>
            <person name="Magrath M.J.L."/>
            <person name="Mikheyev A.S."/>
        </authorList>
    </citation>
    <scope>NUCLEOTIDE SEQUENCE [LARGE SCALE GENOMIC DNA]</scope>
    <source>
        <strain evidence="8">Daus_M_001</strain>
        <tissue evidence="8">Leg muscle</tissue>
    </source>
</reference>
<keyword evidence="3" id="KW-0540">Nuclease</keyword>
<keyword evidence="6" id="KW-0695">RNA-directed DNA polymerase</keyword>
<comment type="caution">
    <text evidence="8">The sequence shown here is derived from an EMBL/GenBank/DDBJ whole genome shotgun (WGS) entry which is preliminary data.</text>
</comment>
<keyword evidence="5" id="KW-0378">Hydrolase</keyword>
<dbReference type="InterPro" id="IPR043502">
    <property type="entry name" value="DNA/RNA_pol_sf"/>
</dbReference>
<evidence type="ECO:0000313" key="9">
    <source>
        <dbReference type="Proteomes" id="UP001159363"/>
    </source>
</evidence>
<dbReference type="InterPro" id="IPR043128">
    <property type="entry name" value="Rev_trsase/Diguanyl_cyclase"/>
</dbReference>
<dbReference type="CDD" id="cd09274">
    <property type="entry name" value="RNase_HI_RT_Ty3"/>
    <property type="match status" value="1"/>
</dbReference>
<dbReference type="Gene3D" id="3.10.10.10">
    <property type="entry name" value="HIV Type 1 Reverse Transcriptase, subunit A, domain 1"/>
    <property type="match status" value="1"/>
</dbReference>
<gene>
    <name evidence="8" type="ORF">PR048_010930</name>
</gene>
<dbReference type="InterPro" id="IPR050951">
    <property type="entry name" value="Retrovirus_Pol_polyprotein"/>
</dbReference>
<name>A0ABQ9HK70_9NEOP</name>
<evidence type="ECO:0000256" key="5">
    <source>
        <dbReference type="ARBA" id="ARBA00022801"/>
    </source>
</evidence>
<protein>
    <recommendedName>
        <fullName evidence="7">Reverse transcriptase RNase H-like domain-containing protein</fullName>
    </recommendedName>
</protein>
<proteinExistence type="predicted"/>